<reference evidence="3" key="1">
    <citation type="journal article" date="2021" name="PeerJ">
        <title>Extensive microbial diversity within the chicken gut microbiome revealed by metagenomics and culture.</title>
        <authorList>
            <person name="Gilroy R."/>
            <person name="Ravi A."/>
            <person name="Getino M."/>
            <person name="Pursley I."/>
            <person name="Horton D.L."/>
            <person name="Alikhan N.F."/>
            <person name="Baker D."/>
            <person name="Gharbi K."/>
            <person name="Hall N."/>
            <person name="Watson M."/>
            <person name="Adriaenssens E.M."/>
            <person name="Foster-Nyarko E."/>
            <person name="Jarju S."/>
            <person name="Secka A."/>
            <person name="Antonio M."/>
            <person name="Oren A."/>
            <person name="Chaudhuri R.R."/>
            <person name="La Ragione R."/>
            <person name="Hildebrand F."/>
            <person name="Pallen M.J."/>
        </authorList>
    </citation>
    <scope>NUCLEOTIDE SEQUENCE</scope>
    <source>
        <strain evidence="3">8470</strain>
    </source>
</reference>
<sequence length="271" mass="30893">MVNELFKRTINFPEPVFLEETVSTNLYLQALCDRIRQEDLTCVYTSFQSAGRGQRGNSWESEKGKNLLFSFVVYPSRLEAGRQFLLSQITALALKETLSQFADNIHIKWPNDIYWKDRKLCGTLIENDLTGIHISRSISGTGVNLNQERFASNAPNPISLKQITGHTYCPKDMLLQILERTAHYFGLLETEQTGVLTTRYKQCLYRKDGLHKYKDKGGEFMASFKDIEPSGKLVLEDEDGAIRKYMFKEVEYVLPSPTLTGLNKNSNTTAP</sequence>
<evidence type="ECO:0000259" key="2">
    <source>
        <dbReference type="PROSITE" id="PS51733"/>
    </source>
</evidence>
<dbReference type="InterPro" id="IPR004143">
    <property type="entry name" value="BPL_LPL_catalytic"/>
</dbReference>
<dbReference type="InterPro" id="IPR045864">
    <property type="entry name" value="aa-tRNA-synth_II/BPL/LPL"/>
</dbReference>
<dbReference type="CDD" id="cd16442">
    <property type="entry name" value="BPL"/>
    <property type="match status" value="1"/>
</dbReference>
<dbReference type="SUPFAM" id="SSF55681">
    <property type="entry name" value="Class II aaRS and biotin synthetases"/>
    <property type="match status" value="1"/>
</dbReference>
<dbReference type="PANTHER" id="PTHR12835">
    <property type="entry name" value="BIOTIN PROTEIN LIGASE"/>
    <property type="match status" value="1"/>
</dbReference>
<feature type="domain" description="BPL/LPL catalytic" evidence="2">
    <location>
        <begin position="4"/>
        <end position="189"/>
    </location>
</feature>
<dbReference type="Pfam" id="PF03099">
    <property type="entry name" value="BPL_LplA_LipB"/>
    <property type="match status" value="1"/>
</dbReference>
<evidence type="ECO:0000256" key="1">
    <source>
        <dbReference type="ARBA" id="ARBA00022598"/>
    </source>
</evidence>
<evidence type="ECO:0000313" key="4">
    <source>
        <dbReference type="Proteomes" id="UP000784286"/>
    </source>
</evidence>
<keyword evidence="1 3" id="KW-0436">Ligase</keyword>
<dbReference type="EC" id="6.3.4.15" evidence="3"/>
<gene>
    <name evidence="3" type="ORF">H9928_04160</name>
</gene>
<dbReference type="InterPro" id="IPR004408">
    <property type="entry name" value="Biotin_CoA_COase_ligase"/>
</dbReference>
<name>A0A948TLU0_9BACT</name>
<dbReference type="Gene3D" id="3.30.930.10">
    <property type="entry name" value="Bira Bifunctional Protein, Domain 2"/>
    <property type="match status" value="1"/>
</dbReference>
<protein>
    <submittedName>
        <fullName evidence="3">Biotin--[acetyl-CoA-carboxylase] ligase</fullName>
        <ecNumber evidence="3">6.3.4.15</ecNumber>
    </submittedName>
</protein>
<dbReference type="PANTHER" id="PTHR12835:SF5">
    <property type="entry name" value="BIOTIN--PROTEIN LIGASE"/>
    <property type="match status" value="1"/>
</dbReference>
<accession>A0A948TLU0</accession>
<proteinExistence type="predicted"/>
<comment type="caution">
    <text evidence="3">The sequence shown here is derived from an EMBL/GenBank/DDBJ whole genome shotgun (WGS) entry which is preliminary data.</text>
</comment>
<dbReference type="Proteomes" id="UP000784286">
    <property type="component" value="Unassembled WGS sequence"/>
</dbReference>
<dbReference type="EMBL" id="JAHLFJ010000042">
    <property type="protein sequence ID" value="MBU3855746.1"/>
    <property type="molecule type" value="Genomic_DNA"/>
</dbReference>
<evidence type="ECO:0000313" key="3">
    <source>
        <dbReference type="EMBL" id="MBU3855746.1"/>
    </source>
</evidence>
<organism evidence="3 4">
    <name type="scientific">Candidatus Phocaeicola excrementipullorum</name>
    <dbReference type="NCBI Taxonomy" id="2838731"/>
    <lineage>
        <taxon>Bacteria</taxon>
        <taxon>Pseudomonadati</taxon>
        <taxon>Bacteroidota</taxon>
        <taxon>Bacteroidia</taxon>
        <taxon>Bacteroidales</taxon>
        <taxon>Bacteroidaceae</taxon>
        <taxon>Phocaeicola</taxon>
    </lineage>
</organism>
<dbReference type="PROSITE" id="PS51733">
    <property type="entry name" value="BPL_LPL_CATALYTIC"/>
    <property type="match status" value="1"/>
</dbReference>
<reference evidence="3" key="2">
    <citation type="submission" date="2021-04" db="EMBL/GenBank/DDBJ databases">
        <authorList>
            <person name="Gilroy R."/>
        </authorList>
    </citation>
    <scope>NUCLEOTIDE SEQUENCE</scope>
    <source>
        <strain evidence="3">8470</strain>
    </source>
</reference>
<dbReference type="NCBIfam" id="TIGR00121">
    <property type="entry name" value="birA_ligase"/>
    <property type="match status" value="1"/>
</dbReference>
<dbReference type="AlphaFoldDB" id="A0A948TLU0"/>
<dbReference type="GO" id="GO:0005737">
    <property type="term" value="C:cytoplasm"/>
    <property type="evidence" value="ECO:0007669"/>
    <property type="project" value="TreeGrafter"/>
</dbReference>
<dbReference type="GO" id="GO:0004077">
    <property type="term" value="F:biotin--[biotin carboxyl-carrier protein] ligase activity"/>
    <property type="evidence" value="ECO:0007669"/>
    <property type="project" value="UniProtKB-EC"/>
</dbReference>